<protein>
    <recommendedName>
        <fullName evidence="2">MIR domain-containing protein</fullName>
    </recommendedName>
</protein>
<dbReference type="PROSITE" id="PS50919">
    <property type="entry name" value="MIR"/>
    <property type="match status" value="1"/>
</dbReference>
<keyword evidence="1" id="KW-0677">Repeat</keyword>
<dbReference type="Proteomes" id="UP000265703">
    <property type="component" value="Unassembled WGS sequence"/>
</dbReference>
<evidence type="ECO:0000256" key="1">
    <source>
        <dbReference type="ARBA" id="ARBA00022737"/>
    </source>
</evidence>
<proteinExistence type="predicted"/>
<name>A0A397SZV8_9GLOM</name>
<keyword evidence="4" id="KW-1185">Reference proteome</keyword>
<gene>
    <name evidence="3" type="ORF">C1645_131897</name>
</gene>
<comment type="caution">
    <text evidence="3">The sequence shown here is derived from an EMBL/GenBank/DDBJ whole genome shotgun (WGS) entry which is preliminary data.</text>
</comment>
<dbReference type="InterPro" id="IPR016093">
    <property type="entry name" value="MIR_motif"/>
</dbReference>
<reference evidence="3 4" key="1">
    <citation type="submission" date="2018-06" db="EMBL/GenBank/DDBJ databases">
        <title>Comparative genomics reveals the genomic features of Rhizophagus irregularis, R. cerebriforme, R. diaphanum and Gigaspora rosea, and their symbiotic lifestyle signature.</title>
        <authorList>
            <person name="Morin E."/>
            <person name="San Clemente H."/>
            <person name="Chen E.C.H."/>
            <person name="De La Providencia I."/>
            <person name="Hainaut M."/>
            <person name="Kuo A."/>
            <person name="Kohler A."/>
            <person name="Murat C."/>
            <person name="Tang N."/>
            <person name="Roy S."/>
            <person name="Loubradou J."/>
            <person name="Henrissat B."/>
            <person name="Grigoriev I.V."/>
            <person name="Corradi N."/>
            <person name="Roux C."/>
            <person name="Martin F.M."/>
        </authorList>
    </citation>
    <scope>NUCLEOTIDE SEQUENCE [LARGE SCALE GENOMIC DNA]</scope>
    <source>
        <strain evidence="3 4">DAOM 227022</strain>
    </source>
</reference>
<organism evidence="3 4">
    <name type="scientific">Glomus cerebriforme</name>
    <dbReference type="NCBI Taxonomy" id="658196"/>
    <lineage>
        <taxon>Eukaryota</taxon>
        <taxon>Fungi</taxon>
        <taxon>Fungi incertae sedis</taxon>
        <taxon>Mucoromycota</taxon>
        <taxon>Glomeromycotina</taxon>
        <taxon>Glomeromycetes</taxon>
        <taxon>Glomerales</taxon>
        <taxon>Glomeraceae</taxon>
        <taxon>Glomus</taxon>
    </lineage>
</organism>
<dbReference type="EMBL" id="QKYT01000161">
    <property type="protein sequence ID" value="RIA91132.1"/>
    <property type="molecule type" value="Genomic_DNA"/>
</dbReference>
<evidence type="ECO:0000259" key="2">
    <source>
        <dbReference type="PROSITE" id="PS50919"/>
    </source>
</evidence>
<evidence type="ECO:0000313" key="4">
    <source>
        <dbReference type="Proteomes" id="UP000265703"/>
    </source>
</evidence>
<dbReference type="Gene3D" id="2.80.10.50">
    <property type="match status" value="1"/>
</dbReference>
<sequence length="260" mass="30090">MVPQLYDGNIHPNEWLNQIKTYCFLKQITESKDIIKFAKMMVDSTIYIPSDITSLNELIDVLKADISFTIFKNTNKRKLQALRYKSENVGGDTSKFIGTFRKLCRNAEITDLEELKKYFVQTLSCTFKNKFLKETNDDEFDSLNDIILRFNNLLIEPKISVDIKNGSIVALKHVATGKYLSTIENLRYKTGSKSQMIFIGGLEPDRLSLWKIKFDKDFATADTVINLQHQFDKFLGVRYSYSSNRVDNYYKSPSEFTEGN</sequence>
<dbReference type="SUPFAM" id="SSF82109">
    <property type="entry name" value="MIR domain"/>
    <property type="match status" value="1"/>
</dbReference>
<accession>A0A397SZV8</accession>
<dbReference type="InterPro" id="IPR036300">
    <property type="entry name" value="MIR_dom_sf"/>
</dbReference>
<feature type="domain" description="MIR" evidence="2">
    <location>
        <begin position="160"/>
        <end position="215"/>
    </location>
</feature>
<dbReference type="OrthoDB" id="2320889at2759"/>
<dbReference type="AlphaFoldDB" id="A0A397SZV8"/>
<evidence type="ECO:0000313" key="3">
    <source>
        <dbReference type="EMBL" id="RIA91132.1"/>
    </source>
</evidence>